<comment type="caution">
    <text evidence="1">The sequence shown here is derived from an EMBL/GenBank/DDBJ whole genome shotgun (WGS) entry which is preliminary data.</text>
</comment>
<proteinExistence type="predicted"/>
<evidence type="ECO:0000313" key="1">
    <source>
        <dbReference type="EMBL" id="MEE4419521.1"/>
    </source>
</evidence>
<reference evidence="1 2" key="1">
    <citation type="submission" date="2023-12" db="EMBL/GenBank/DDBJ databases">
        <title>30 novel species of actinomycetes from the DSMZ collection.</title>
        <authorList>
            <person name="Nouioui I."/>
        </authorList>
    </citation>
    <scope>NUCLEOTIDE SEQUENCE [LARGE SCALE GENOMIC DNA]</scope>
    <source>
        <strain evidence="1 2">DSM 41528</strain>
    </source>
</reference>
<dbReference type="EMBL" id="JAZBJP010000002">
    <property type="protein sequence ID" value="MEE4419521.1"/>
    <property type="molecule type" value="Genomic_DNA"/>
</dbReference>
<sequence>MPYATIEDLTTWLAPDPVPDNAVRLLEEASDALDEVLIGAVYGTDDPAVAEVLRRACVRQVHWLMERDDETGANSDVQSMSVGGRSFTRRTVGSSAGVAPRIGSQAASVLRSSGLLTIYPLVVG</sequence>
<evidence type="ECO:0000313" key="2">
    <source>
        <dbReference type="Proteomes" id="UP001307760"/>
    </source>
</evidence>
<gene>
    <name evidence="1" type="ORF">V2J85_09170</name>
</gene>
<name>A0ABU7NKZ3_9ACTN</name>
<evidence type="ECO:0008006" key="3">
    <source>
        <dbReference type="Google" id="ProtNLM"/>
    </source>
</evidence>
<keyword evidence="2" id="KW-1185">Reference proteome</keyword>
<organism evidence="1 2">
    <name type="scientific">Streptomyces bugieae</name>
    <dbReference type="NCBI Taxonomy" id="3098223"/>
    <lineage>
        <taxon>Bacteria</taxon>
        <taxon>Bacillati</taxon>
        <taxon>Actinomycetota</taxon>
        <taxon>Actinomycetes</taxon>
        <taxon>Kitasatosporales</taxon>
        <taxon>Streptomycetaceae</taxon>
        <taxon>Streptomyces</taxon>
    </lineage>
</organism>
<protein>
    <recommendedName>
        <fullName evidence="3">DUF1320 domain-containing protein</fullName>
    </recommendedName>
</protein>
<dbReference type="RefSeq" id="WP_330821182.1">
    <property type="nucleotide sequence ID" value="NZ_JAZBJP010000002.1"/>
</dbReference>
<dbReference type="Proteomes" id="UP001307760">
    <property type="component" value="Unassembled WGS sequence"/>
</dbReference>
<accession>A0ABU7NKZ3</accession>